<name>A0ABR7RJB8_9PROT</name>
<organism evidence="2 3">
    <name type="scientific">Teichococcus aerophilus</name>
    <dbReference type="NCBI Taxonomy" id="1224513"/>
    <lineage>
        <taxon>Bacteria</taxon>
        <taxon>Pseudomonadati</taxon>
        <taxon>Pseudomonadota</taxon>
        <taxon>Alphaproteobacteria</taxon>
        <taxon>Acetobacterales</taxon>
        <taxon>Roseomonadaceae</taxon>
        <taxon>Roseomonas</taxon>
    </lineage>
</organism>
<comment type="caution">
    <text evidence="2">The sequence shown here is derived from an EMBL/GenBank/DDBJ whole genome shotgun (WGS) entry which is preliminary data.</text>
</comment>
<feature type="region of interest" description="Disordered" evidence="1">
    <location>
        <begin position="326"/>
        <end position="375"/>
    </location>
</feature>
<protein>
    <submittedName>
        <fullName evidence="2">DUF3618 domain-containing protein</fullName>
    </submittedName>
</protein>
<accession>A0ABR7RJB8</accession>
<dbReference type="InterPro" id="IPR022062">
    <property type="entry name" value="DUF3618"/>
</dbReference>
<evidence type="ECO:0000313" key="2">
    <source>
        <dbReference type="EMBL" id="MBC9206411.1"/>
    </source>
</evidence>
<sequence length="375" mass="38108">MSSTTNPGNRSAADIEADVEQTRMRVADTIVALRDSMSPGQIMDQVVDYARSSGGADFTRNLGAQVRDNPLPVVLIGAGIGWLLLSNGNRSASAHSAPQRMLPPPAASHDGPGMMERATQAGAHLRDNVHGTASSVGSTISGAASSAGSAASHAAGTVSGAIHAAGEAVSGMVGGVASAAGSARDSTRAYGHDASHAARQGFSAAAGSVNRLGQQTGQMSDHFRQSWQQASAEQPLLIGALGLALGAVVGALLPRTQTEDRLVGEASDNMAHQLGAAAQEGYAQAKEVVTEHATNLQEKMSGGDGTSASSLGDKVVETANEVRKTMSEAAHDLGNRAKEKQDGEEAGLSADKPASPIGETPARSIVADDQPRRAL</sequence>
<proteinExistence type="predicted"/>
<keyword evidence="3" id="KW-1185">Reference proteome</keyword>
<dbReference type="RefSeq" id="WP_187783589.1">
    <property type="nucleotide sequence ID" value="NZ_JACTVA010000007.1"/>
</dbReference>
<feature type="compositionally biased region" description="Basic and acidic residues" evidence="1">
    <location>
        <begin position="326"/>
        <end position="343"/>
    </location>
</feature>
<evidence type="ECO:0000313" key="3">
    <source>
        <dbReference type="Proteomes" id="UP000626026"/>
    </source>
</evidence>
<gene>
    <name evidence="2" type="ORF">IBL26_06150</name>
</gene>
<feature type="region of interest" description="Disordered" evidence="1">
    <location>
        <begin position="92"/>
        <end position="115"/>
    </location>
</feature>
<dbReference type="EMBL" id="JACTVA010000007">
    <property type="protein sequence ID" value="MBC9206411.1"/>
    <property type="molecule type" value="Genomic_DNA"/>
</dbReference>
<dbReference type="Pfam" id="PF12277">
    <property type="entry name" value="DUF3618"/>
    <property type="match status" value="1"/>
</dbReference>
<reference evidence="2 3" key="1">
    <citation type="journal article" date="2013" name="Int. J. Syst. Evol. Microbiol.">
        <title>Roseomonas aerophila sp. nov., isolated from air.</title>
        <authorList>
            <person name="Kim S.J."/>
            <person name="Weon H.Y."/>
            <person name="Ahn J.H."/>
            <person name="Hong S.B."/>
            <person name="Seok S.J."/>
            <person name="Whang K.S."/>
            <person name="Kwon S.W."/>
        </authorList>
    </citation>
    <scope>NUCLEOTIDE SEQUENCE [LARGE SCALE GENOMIC DNA]</scope>
    <source>
        <strain evidence="2 3">NBRC 108923</strain>
    </source>
</reference>
<dbReference type="Proteomes" id="UP000626026">
    <property type="component" value="Unassembled WGS sequence"/>
</dbReference>
<evidence type="ECO:0000256" key="1">
    <source>
        <dbReference type="SAM" id="MobiDB-lite"/>
    </source>
</evidence>